<dbReference type="KEGG" id="tng:GSTEN00016044G001"/>
<evidence type="ECO:0000256" key="1">
    <source>
        <dbReference type="SAM" id="MobiDB-lite"/>
    </source>
</evidence>
<reference evidence="2" key="1">
    <citation type="journal article" date="2004" name="Nature">
        <title>Genome duplication in the teleost fish Tetraodon nigroviridis reveals the early vertebrate proto-karyotype.</title>
        <authorList>
            <person name="Jaillon O."/>
            <person name="Aury J.-M."/>
            <person name="Brunet F."/>
            <person name="Petit J.-L."/>
            <person name="Stange-Thomann N."/>
            <person name="Mauceli E."/>
            <person name="Bouneau L."/>
            <person name="Fischer C."/>
            <person name="Ozouf-Costaz C."/>
            <person name="Bernot A."/>
            <person name="Nicaud S."/>
            <person name="Jaffe D."/>
            <person name="Fisher S."/>
            <person name="Lutfalla G."/>
            <person name="Dossat C."/>
            <person name="Segurens B."/>
            <person name="Dasilva C."/>
            <person name="Salanoubat M."/>
            <person name="Levy M."/>
            <person name="Boudet N."/>
            <person name="Castellano S."/>
            <person name="Anthouard V."/>
            <person name="Jubin C."/>
            <person name="Castelli V."/>
            <person name="Katinka M."/>
            <person name="Vacherie B."/>
            <person name="Biemont C."/>
            <person name="Skalli Z."/>
            <person name="Cattolico L."/>
            <person name="Poulain J."/>
            <person name="De Berardinis V."/>
            <person name="Cruaud C."/>
            <person name="Duprat S."/>
            <person name="Brottier P."/>
            <person name="Coutanceau J.-P."/>
            <person name="Gouzy J."/>
            <person name="Parra G."/>
            <person name="Lardier G."/>
            <person name="Chapple C."/>
            <person name="McKernan K.J."/>
            <person name="McEwan P."/>
            <person name="Bosak S."/>
            <person name="Kellis M."/>
            <person name="Volff J.-N."/>
            <person name="Guigo R."/>
            <person name="Zody M.C."/>
            <person name="Mesirov J."/>
            <person name="Lindblad-Toh K."/>
            <person name="Birren B."/>
            <person name="Nusbaum C."/>
            <person name="Kahn D."/>
            <person name="Robinson-Rechavi M."/>
            <person name="Laudet V."/>
            <person name="Schachter V."/>
            <person name="Quetier F."/>
            <person name="Saurin W."/>
            <person name="Scarpelli C."/>
            <person name="Wincker P."/>
            <person name="Lander E.S."/>
            <person name="Weissenbach J."/>
            <person name="Roest Crollius H."/>
        </authorList>
    </citation>
    <scope>NUCLEOTIDE SEQUENCE [LARGE SCALE GENOMIC DNA]</scope>
</reference>
<sequence>MLQRPFTASSETVSRESGVRRRRMMTADHTHTHTHCGHTAGPSGQASRPHHFPSLGGMTEAEKRESSRKRKAVFHGLLSRCACQSVDQKPPSSKSLLDGESGLRRGELHQSSLCSLAKRDEAAGRGEGVCRYAALAVEPLSHQSGAQMANNYSSTCAWLLASHQLFRRLV</sequence>
<feature type="region of interest" description="Disordered" evidence="1">
    <location>
        <begin position="1"/>
        <end position="66"/>
    </location>
</feature>
<organism evidence="2">
    <name type="scientific">Tetraodon nigroviridis</name>
    <name type="common">Spotted green pufferfish</name>
    <name type="synonym">Chelonodon nigroviridis</name>
    <dbReference type="NCBI Taxonomy" id="99883"/>
    <lineage>
        <taxon>Eukaryota</taxon>
        <taxon>Metazoa</taxon>
        <taxon>Chordata</taxon>
        <taxon>Craniata</taxon>
        <taxon>Vertebrata</taxon>
        <taxon>Euteleostomi</taxon>
        <taxon>Actinopterygii</taxon>
        <taxon>Neopterygii</taxon>
        <taxon>Teleostei</taxon>
        <taxon>Neoteleostei</taxon>
        <taxon>Acanthomorphata</taxon>
        <taxon>Eupercaria</taxon>
        <taxon>Tetraodontiformes</taxon>
        <taxon>Tetradontoidea</taxon>
        <taxon>Tetraodontidae</taxon>
        <taxon>Tetraodon</taxon>
    </lineage>
</organism>
<reference evidence="2" key="2">
    <citation type="submission" date="2004-02" db="EMBL/GenBank/DDBJ databases">
        <authorList>
            <consortium name="Genoscope"/>
            <consortium name="Whitehead Institute Centre for Genome Research"/>
        </authorList>
    </citation>
    <scope>NUCLEOTIDE SEQUENCE</scope>
</reference>
<comment type="caution">
    <text evidence="2">The sequence shown here is derived from an EMBL/GenBank/DDBJ whole genome shotgun (WGS) entry which is preliminary data.</text>
</comment>
<accession>Q4SLW1</accession>
<protein>
    <submittedName>
        <fullName evidence="2">(spotted green pufferfish) hypothetical protein</fullName>
    </submittedName>
</protein>
<feature type="compositionally biased region" description="Basic and acidic residues" evidence="1">
    <location>
        <begin position="13"/>
        <end position="31"/>
    </location>
</feature>
<evidence type="ECO:0000313" key="2">
    <source>
        <dbReference type="EMBL" id="CAF98371.1"/>
    </source>
</evidence>
<gene>
    <name evidence="2" type="ORF">GSTENG00016044001</name>
</gene>
<name>Q4SLW1_TETNG</name>
<feature type="compositionally biased region" description="Polar residues" evidence="1">
    <location>
        <begin position="1"/>
        <end position="12"/>
    </location>
</feature>
<dbReference type="EMBL" id="CAAE01014555">
    <property type="protein sequence ID" value="CAF98371.1"/>
    <property type="molecule type" value="Genomic_DNA"/>
</dbReference>
<dbReference type="AlphaFoldDB" id="Q4SLW1"/>
<proteinExistence type="predicted"/>